<dbReference type="Proteomes" id="UP000824120">
    <property type="component" value="Chromosome 11"/>
</dbReference>
<dbReference type="OrthoDB" id="1306111at2759"/>
<evidence type="ECO:0000313" key="2">
    <source>
        <dbReference type="Proteomes" id="UP000824120"/>
    </source>
</evidence>
<comment type="caution">
    <text evidence="1">The sequence shown here is derived from an EMBL/GenBank/DDBJ whole genome shotgun (WGS) entry which is preliminary data.</text>
</comment>
<dbReference type="AlphaFoldDB" id="A0A9J5WIV0"/>
<dbReference type="EMBL" id="JACXVP010000011">
    <property type="protein sequence ID" value="KAG5575779.1"/>
    <property type="molecule type" value="Genomic_DNA"/>
</dbReference>
<accession>A0A9J5WIV0</accession>
<organism evidence="1 2">
    <name type="scientific">Solanum commersonii</name>
    <name type="common">Commerson's wild potato</name>
    <name type="synonym">Commerson's nightshade</name>
    <dbReference type="NCBI Taxonomy" id="4109"/>
    <lineage>
        <taxon>Eukaryota</taxon>
        <taxon>Viridiplantae</taxon>
        <taxon>Streptophyta</taxon>
        <taxon>Embryophyta</taxon>
        <taxon>Tracheophyta</taxon>
        <taxon>Spermatophyta</taxon>
        <taxon>Magnoliopsida</taxon>
        <taxon>eudicotyledons</taxon>
        <taxon>Gunneridae</taxon>
        <taxon>Pentapetalae</taxon>
        <taxon>asterids</taxon>
        <taxon>lamiids</taxon>
        <taxon>Solanales</taxon>
        <taxon>Solanaceae</taxon>
        <taxon>Solanoideae</taxon>
        <taxon>Solaneae</taxon>
        <taxon>Solanum</taxon>
    </lineage>
</organism>
<dbReference type="PANTHER" id="PTHR48302">
    <property type="entry name" value="ULP1 PROTEASE FAMILY, C-TERMINAL CATALYTIC DOMAIN CONTAINING PROTEIN"/>
    <property type="match status" value="1"/>
</dbReference>
<reference evidence="1 2" key="1">
    <citation type="submission" date="2020-09" db="EMBL/GenBank/DDBJ databases">
        <title>De no assembly of potato wild relative species, Solanum commersonii.</title>
        <authorList>
            <person name="Cho K."/>
        </authorList>
    </citation>
    <scope>NUCLEOTIDE SEQUENCE [LARGE SCALE GENOMIC DNA]</scope>
    <source>
        <strain evidence="1">LZ3.2</strain>
        <tissue evidence="1">Leaf</tissue>
    </source>
</reference>
<keyword evidence="2" id="KW-1185">Reference proteome</keyword>
<name>A0A9J5WIV0_SOLCO</name>
<proteinExistence type="predicted"/>
<dbReference type="PANTHER" id="PTHR48302:SF2">
    <property type="entry name" value="DUF1985 DOMAIN-CONTAINING PROTEIN"/>
    <property type="match status" value="1"/>
</dbReference>
<protein>
    <submittedName>
        <fullName evidence="1">Uncharacterized protein</fullName>
    </submittedName>
</protein>
<evidence type="ECO:0000313" key="1">
    <source>
        <dbReference type="EMBL" id="KAG5575779.1"/>
    </source>
</evidence>
<sequence length="77" mass="9316">MKSWRQERTKVKQMYRLGGMTYALNVWIYEYALDFNDEIVVQEGDYIPRICNWQVVGVKPKFNMLMSKCMYQYTIDS</sequence>
<gene>
    <name evidence="1" type="ORF">H5410_055913</name>
</gene>